<dbReference type="PANTHER" id="PTHR24221:SF276">
    <property type="entry name" value="ABC TRANSPORTER, ATP-BINDING_PERMEASE PROTEIN"/>
    <property type="match status" value="1"/>
</dbReference>
<dbReference type="CDD" id="cd18548">
    <property type="entry name" value="ABC_6TM_Tm287_like"/>
    <property type="match status" value="1"/>
</dbReference>
<dbReference type="PROSITE" id="PS00211">
    <property type="entry name" value="ABC_TRANSPORTER_1"/>
    <property type="match status" value="1"/>
</dbReference>
<dbReference type="Gene3D" id="3.40.50.300">
    <property type="entry name" value="P-loop containing nucleotide triphosphate hydrolases"/>
    <property type="match status" value="1"/>
</dbReference>
<evidence type="ECO:0000259" key="11">
    <source>
        <dbReference type="PROSITE" id="PS50929"/>
    </source>
</evidence>
<comment type="caution">
    <text evidence="12">The sequence shown here is derived from an EMBL/GenBank/DDBJ whole genome shotgun (WGS) entry which is preliminary data.</text>
</comment>
<evidence type="ECO:0000256" key="2">
    <source>
        <dbReference type="ARBA" id="ARBA00022448"/>
    </source>
</evidence>
<keyword evidence="2" id="KW-0813">Transport</keyword>
<dbReference type="GO" id="GO:0005886">
    <property type="term" value="C:plasma membrane"/>
    <property type="evidence" value="ECO:0007669"/>
    <property type="project" value="UniProtKB-SubCell"/>
</dbReference>
<dbReference type="SMART" id="SM00382">
    <property type="entry name" value="AAA"/>
    <property type="match status" value="1"/>
</dbReference>
<proteinExistence type="predicted"/>
<dbReference type="GO" id="GO:0016887">
    <property type="term" value="F:ATP hydrolysis activity"/>
    <property type="evidence" value="ECO:0007669"/>
    <property type="project" value="InterPro"/>
</dbReference>
<dbReference type="FunFam" id="3.40.50.300:FF:000221">
    <property type="entry name" value="Multidrug ABC transporter ATP-binding protein"/>
    <property type="match status" value="1"/>
</dbReference>
<feature type="transmembrane region" description="Helical" evidence="9">
    <location>
        <begin position="159"/>
        <end position="182"/>
    </location>
</feature>
<dbReference type="EMBL" id="JADING010000070">
    <property type="protein sequence ID" value="MBO8414335.1"/>
    <property type="molecule type" value="Genomic_DNA"/>
</dbReference>
<feature type="transmembrane region" description="Helical" evidence="9">
    <location>
        <begin position="134"/>
        <end position="153"/>
    </location>
</feature>
<keyword evidence="5" id="KW-0547">Nucleotide-binding</keyword>
<dbReference type="PROSITE" id="PS50893">
    <property type="entry name" value="ABC_TRANSPORTER_2"/>
    <property type="match status" value="1"/>
</dbReference>
<dbReference type="Pfam" id="PF00664">
    <property type="entry name" value="ABC_membrane"/>
    <property type="match status" value="1"/>
</dbReference>
<keyword evidence="7 9" id="KW-1133">Transmembrane helix</keyword>
<evidence type="ECO:0000256" key="7">
    <source>
        <dbReference type="ARBA" id="ARBA00022989"/>
    </source>
</evidence>
<sequence>MKHVIKAVKGYTKYAILSPLLICIEAVIEAVIPYISGHIIIDQGIKLGDTDLVIKYSLLIAVLAVISFIGGVGSGYFATRASAGVGKNLRKNMYEKLQSFAFEDIDKFSTASLITRLTTDVSNVQMSFQMTIRICCRVPILFAATLVFAYLLYPEFANIYAIAAPIMLVLAFGATLPAVKYFKVMFKKYDRMNLVSQENINAMRTVKAYTTEDREIEKFRQASLETKKVATKADTLAVMSTPIAQTTINVCTVIVMTLGAMLIANGDKDSGFIGTVSSMITYGIQMLASLMMATAISIMIMMSKASLDRINEVMSQEPSIKDPDNPITEVKNGDVEFDHVYFSYSKNDVCALNDIDLKIPSGTVVGIFGSTGSSKTTFISMMARLYDVTKGSVKVGGVDVRNYSLKSLRDACAVVLQKNTLFSGTVRSNMLWGNEHATDEQIWNASKAAKADDFIQEKGGLDYVVEEDGANFSGGQKQRLCIARALLKNPKILILDDSTSAVDTKTDASIRENFKHSIPDATKFIISQRISSIQFADIILIFDKGKVVAKGRHEELIKSSDIYRDIYFAQAKSNENMSKEAKKHA</sequence>
<feature type="transmembrane region" description="Helical" evidence="9">
    <location>
        <begin position="56"/>
        <end position="78"/>
    </location>
</feature>
<accession>A0A9D9D6Y5</accession>
<dbReference type="SUPFAM" id="SSF90123">
    <property type="entry name" value="ABC transporter transmembrane region"/>
    <property type="match status" value="1"/>
</dbReference>
<gene>
    <name evidence="12" type="ORF">IAC78_02525</name>
</gene>
<dbReference type="GO" id="GO:0140359">
    <property type="term" value="F:ABC-type transporter activity"/>
    <property type="evidence" value="ECO:0007669"/>
    <property type="project" value="InterPro"/>
</dbReference>
<feature type="transmembrane region" description="Helical" evidence="9">
    <location>
        <begin position="246"/>
        <end position="264"/>
    </location>
</feature>
<dbReference type="PROSITE" id="PS50929">
    <property type="entry name" value="ABC_TM1F"/>
    <property type="match status" value="1"/>
</dbReference>
<dbReference type="InterPro" id="IPR011527">
    <property type="entry name" value="ABC1_TM_dom"/>
</dbReference>
<evidence type="ECO:0000256" key="4">
    <source>
        <dbReference type="ARBA" id="ARBA00022692"/>
    </source>
</evidence>
<keyword evidence="3" id="KW-1003">Cell membrane</keyword>
<evidence type="ECO:0000259" key="10">
    <source>
        <dbReference type="PROSITE" id="PS50893"/>
    </source>
</evidence>
<dbReference type="Pfam" id="PF00005">
    <property type="entry name" value="ABC_tran"/>
    <property type="match status" value="1"/>
</dbReference>
<dbReference type="InterPro" id="IPR003593">
    <property type="entry name" value="AAA+_ATPase"/>
</dbReference>
<dbReference type="InterPro" id="IPR017871">
    <property type="entry name" value="ABC_transporter-like_CS"/>
</dbReference>
<dbReference type="SUPFAM" id="SSF52540">
    <property type="entry name" value="P-loop containing nucleoside triphosphate hydrolases"/>
    <property type="match status" value="1"/>
</dbReference>
<dbReference type="InterPro" id="IPR003439">
    <property type="entry name" value="ABC_transporter-like_ATP-bd"/>
</dbReference>
<organism evidence="12 13">
    <name type="scientific">Candidatus Scatoplasma merdavium</name>
    <dbReference type="NCBI Taxonomy" id="2840932"/>
    <lineage>
        <taxon>Bacteria</taxon>
        <taxon>Bacillati</taxon>
        <taxon>Bacillota</taxon>
        <taxon>Bacilli</taxon>
        <taxon>Bacillales</taxon>
        <taxon>Candidatus Scatoplasma</taxon>
    </lineage>
</organism>
<feature type="domain" description="ABC transporter" evidence="10">
    <location>
        <begin position="335"/>
        <end position="569"/>
    </location>
</feature>
<evidence type="ECO:0000256" key="3">
    <source>
        <dbReference type="ARBA" id="ARBA00022475"/>
    </source>
</evidence>
<evidence type="ECO:0000256" key="8">
    <source>
        <dbReference type="ARBA" id="ARBA00023136"/>
    </source>
</evidence>
<feature type="transmembrane region" description="Helical" evidence="9">
    <location>
        <begin position="284"/>
        <end position="302"/>
    </location>
</feature>
<evidence type="ECO:0000313" key="13">
    <source>
        <dbReference type="Proteomes" id="UP000823629"/>
    </source>
</evidence>
<keyword evidence="8 9" id="KW-0472">Membrane</keyword>
<dbReference type="AlphaFoldDB" id="A0A9D9D6Y5"/>
<evidence type="ECO:0000256" key="1">
    <source>
        <dbReference type="ARBA" id="ARBA00004651"/>
    </source>
</evidence>
<dbReference type="InterPro" id="IPR036640">
    <property type="entry name" value="ABC1_TM_sf"/>
</dbReference>
<reference evidence="12" key="2">
    <citation type="journal article" date="2021" name="PeerJ">
        <title>Extensive microbial diversity within the chicken gut microbiome revealed by metagenomics and culture.</title>
        <authorList>
            <person name="Gilroy R."/>
            <person name="Ravi A."/>
            <person name="Getino M."/>
            <person name="Pursley I."/>
            <person name="Horton D.L."/>
            <person name="Alikhan N.F."/>
            <person name="Baker D."/>
            <person name="Gharbi K."/>
            <person name="Hall N."/>
            <person name="Watson M."/>
            <person name="Adriaenssens E.M."/>
            <person name="Foster-Nyarko E."/>
            <person name="Jarju S."/>
            <person name="Secka A."/>
            <person name="Antonio M."/>
            <person name="Oren A."/>
            <person name="Chaudhuri R.R."/>
            <person name="La Ragione R."/>
            <person name="Hildebrand F."/>
            <person name="Pallen M.J."/>
        </authorList>
    </citation>
    <scope>NUCLEOTIDE SEQUENCE</scope>
    <source>
        <strain evidence="12">1748</strain>
    </source>
</reference>
<feature type="domain" description="ABC transmembrane type-1" evidence="11">
    <location>
        <begin position="16"/>
        <end position="302"/>
    </location>
</feature>
<dbReference type="InterPro" id="IPR027417">
    <property type="entry name" value="P-loop_NTPase"/>
</dbReference>
<evidence type="ECO:0000313" key="12">
    <source>
        <dbReference type="EMBL" id="MBO8414335.1"/>
    </source>
</evidence>
<reference evidence="12" key="1">
    <citation type="submission" date="2020-10" db="EMBL/GenBank/DDBJ databases">
        <authorList>
            <person name="Gilroy R."/>
        </authorList>
    </citation>
    <scope>NUCLEOTIDE SEQUENCE</scope>
    <source>
        <strain evidence="12">1748</strain>
    </source>
</reference>
<dbReference type="PANTHER" id="PTHR24221">
    <property type="entry name" value="ATP-BINDING CASSETTE SUB-FAMILY B"/>
    <property type="match status" value="1"/>
</dbReference>
<keyword evidence="4 9" id="KW-0812">Transmembrane</keyword>
<dbReference type="Gene3D" id="1.20.1560.10">
    <property type="entry name" value="ABC transporter type 1, transmembrane domain"/>
    <property type="match status" value="1"/>
</dbReference>
<name>A0A9D9D6Y5_9BACL</name>
<feature type="transmembrane region" description="Helical" evidence="9">
    <location>
        <begin position="12"/>
        <end position="36"/>
    </location>
</feature>
<protein>
    <submittedName>
        <fullName evidence="12">ABC transporter ATP-binding protein</fullName>
    </submittedName>
</protein>
<dbReference type="GO" id="GO:0005524">
    <property type="term" value="F:ATP binding"/>
    <property type="evidence" value="ECO:0007669"/>
    <property type="project" value="UniProtKB-KW"/>
</dbReference>
<evidence type="ECO:0000256" key="6">
    <source>
        <dbReference type="ARBA" id="ARBA00022840"/>
    </source>
</evidence>
<evidence type="ECO:0000256" key="9">
    <source>
        <dbReference type="SAM" id="Phobius"/>
    </source>
</evidence>
<dbReference type="InterPro" id="IPR039421">
    <property type="entry name" value="Type_1_exporter"/>
</dbReference>
<evidence type="ECO:0000256" key="5">
    <source>
        <dbReference type="ARBA" id="ARBA00022741"/>
    </source>
</evidence>
<comment type="subcellular location">
    <subcellularLocation>
        <location evidence="1">Cell membrane</location>
        <topology evidence="1">Multi-pass membrane protein</topology>
    </subcellularLocation>
</comment>
<keyword evidence="6 12" id="KW-0067">ATP-binding</keyword>
<dbReference type="Proteomes" id="UP000823629">
    <property type="component" value="Unassembled WGS sequence"/>
</dbReference>